<dbReference type="PROSITE" id="PS51257">
    <property type="entry name" value="PROKAR_LIPOPROTEIN"/>
    <property type="match status" value="1"/>
</dbReference>
<evidence type="ECO:0000313" key="2">
    <source>
        <dbReference type="Proteomes" id="UP000722625"/>
    </source>
</evidence>
<sequence>MKIKHLYFLVFSILISCESKNPLEIKQIVSNEVVTILPSLKDQSIKDSIVISIPMEFEVTANSSVDYVDWLYRVDNKTLRDGSFDYQVYNDKNRKEPIYQLDFDESLANKPITIILKERNHLISKKKWSGIAEKI</sequence>
<protein>
    <submittedName>
        <fullName evidence="1">Uncharacterized protein</fullName>
    </submittedName>
</protein>
<proteinExistence type="predicted"/>
<comment type="caution">
    <text evidence="1">The sequence shown here is derived from an EMBL/GenBank/DDBJ whole genome shotgun (WGS) entry which is preliminary data.</text>
</comment>
<evidence type="ECO:0000313" key="1">
    <source>
        <dbReference type="EMBL" id="MBS7232949.1"/>
    </source>
</evidence>
<dbReference type="EMBL" id="JAGYVZ010000019">
    <property type="protein sequence ID" value="MBS7232949.1"/>
    <property type="molecule type" value="Genomic_DNA"/>
</dbReference>
<name>A0ABS5PF73_9FLAO</name>
<keyword evidence="2" id="KW-1185">Reference proteome</keyword>
<gene>
    <name evidence="1" type="ORF">KHA90_18165</name>
</gene>
<dbReference type="RefSeq" id="WP_213304124.1">
    <property type="nucleotide sequence ID" value="NZ_JAGYVZ010000019.1"/>
</dbReference>
<reference evidence="1 2" key="1">
    <citation type="journal article" date="2018" name="Int. J. Syst. Evol. Microbiol.">
        <title>Flavobacterium chryseum sp. nov. and Flavobacterium psychroterrae sp. nov., novel environmental bacteria isolated from Antarctica.</title>
        <authorList>
            <person name="Kralova S."/>
            <person name="Svec P."/>
            <person name="Busse H.J."/>
            <person name="Stankova E."/>
            <person name="Vaczi P."/>
            <person name="Sedlacek I."/>
        </authorList>
    </citation>
    <scope>NUCLEOTIDE SEQUENCE [LARGE SCALE GENOMIC DNA]</scope>
    <source>
        <strain evidence="1 2">CCM 8827</strain>
    </source>
</reference>
<dbReference type="Proteomes" id="UP000722625">
    <property type="component" value="Unassembled WGS sequence"/>
</dbReference>
<accession>A0ABS5PF73</accession>
<organism evidence="1 2">
    <name type="scientific">Flavobacterium psychroterrae</name>
    <dbReference type="NCBI Taxonomy" id="2133767"/>
    <lineage>
        <taxon>Bacteria</taxon>
        <taxon>Pseudomonadati</taxon>
        <taxon>Bacteroidota</taxon>
        <taxon>Flavobacteriia</taxon>
        <taxon>Flavobacteriales</taxon>
        <taxon>Flavobacteriaceae</taxon>
        <taxon>Flavobacterium</taxon>
    </lineage>
</organism>